<evidence type="ECO:0000313" key="1">
    <source>
        <dbReference type="EMBL" id="STO07291.1"/>
    </source>
</evidence>
<dbReference type="EMBL" id="UGGP01000001">
    <property type="protein sequence ID" value="STO07291.1"/>
    <property type="molecule type" value="Genomic_DNA"/>
</dbReference>
<sequence length="232" mass="27106">MRLAIMQPYYFPYLGYFQLMAAVDAFVILDDVQFIKHGWIHRNQILLDGAAKPIHMTIDHMSQHRKINEHDRRDDKANDRYQLRLLEHAYKKAPFYGDVMPLVTRLIRDDERNVAVYLGKQLTEIRNYLGLDTPLLYASSLANDKTLKCGDLVLDLCHHLGADHYINAIGGRALYDKDRFDRDGVRLDFIEMEPVTYRQFGNTFVPNLSIIDVLMFNSRRDVRQLLDAYTLV</sequence>
<organism evidence="1 2">
    <name type="scientific">Exiguobacterium aurantiacum</name>
    <dbReference type="NCBI Taxonomy" id="33987"/>
    <lineage>
        <taxon>Bacteria</taxon>
        <taxon>Bacillati</taxon>
        <taxon>Bacillota</taxon>
        <taxon>Bacilli</taxon>
        <taxon>Bacillales</taxon>
        <taxon>Bacillales Family XII. Incertae Sedis</taxon>
        <taxon>Exiguobacterium</taxon>
    </lineage>
</organism>
<accession>A0A377FR32</accession>
<dbReference type="STRING" id="1397694.GCA_000702585_01151"/>
<dbReference type="InterPro" id="IPR014985">
    <property type="entry name" value="WbqC"/>
</dbReference>
<evidence type="ECO:0000313" key="2">
    <source>
        <dbReference type="Proteomes" id="UP000254060"/>
    </source>
</evidence>
<gene>
    <name evidence="1" type="ORF">NCTC13163_00636</name>
</gene>
<protein>
    <submittedName>
        <fullName evidence="1">WbqC-like protein family</fullName>
    </submittedName>
</protein>
<name>A0A377FR32_9BACL</name>
<dbReference type="Proteomes" id="UP000254060">
    <property type="component" value="Unassembled WGS sequence"/>
</dbReference>
<dbReference type="Pfam" id="PF08889">
    <property type="entry name" value="WbqC"/>
    <property type="match status" value="1"/>
</dbReference>
<dbReference type="RefSeq" id="WP_029334396.1">
    <property type="nucleotide sequence ID" value="NZ_UGGP01000001.1"/>
</dbReference>
<reference evidence="1 2" key="1">
    <citation type="submission" date="2018-06" db="EMBL/GenBank/DDBJ databases">
        <authorList>
            <consortium name="Pathogen Informatics"/>
            <person name="Doyle S."/>
        </authorList>
    </citation>
    <scope>NUCLEOTIDE SEQUENCE [LARGE SCALE GENOMIC DNA]</scope>
    <source>
        <strain evidence="1 2">NCTC13163</strain>
    </source>
</reference>
<proteinExistence type="predicted"/>
<dbReference type="AlphaFoldDB" id="A0A377FR32"/>